<evidence type="ECO:0000313" key="8">
    <source>
        <dbReference type="EMBL" id="HGL41648.1"/>
    </source>
</evidence>
<evidence type="ECO:0000256" key="2">
    <source>
        <dbReference type="ARBA" id="ARBA00009399"/>
    </source>
</evidence>
<evidence type="ECO:0000256" key="4">
    <source>
        <dbReference type="ARBA" id="ARBA00022989"/>
    </source>
</evidence>
<comment type="caution">
    <text evidence="9">The sequence shown here is derived from an EMBL/GenBank/DDBJ whole genome shotgun (WGS) entry which is preliminary data.</text>
</comment>
<dbReference type="EMBL" id="DTCM01000102">
    <property type="protein sequence ID" value="HGL41648.1"/>
    <property type="molecule type" value="Genomic_DNA"/>
</dbReference>
<protein>
    <submittedName>
        <fullName evidence="9">GtrA family protein</fullName>
    </submittedName>
</protein>
<dbReference type="AlphaFoldDB" id="A0A7C4I1A1"/>
<keyword evidence="5 6" id="KW-0472">Membrane</keyword>
<accession>A0A7C4I1A1</accession>
<feature type="transmembrane region" description="Helical" evidence="6">
    <location>
        <begin position="82"/>
        <end position="102"/>
    </location>
</feature>
<dbReference type="GO" id="GO:0005886">
    <property type="term" value="C:plasma membrane"/>
    <property type="evidence" value="ECO:0007669"/>
    <property type="project" value="TreeGrafter"/>
</dbReference>
<feature type="transmembrane region" description="Helical" evidence="6">
    <location>
        <begin position="108"/>
        <end position="127"/>
    </location>
</feature>
<evidence type="ECO:0000313" key="9">
    <source>
        <dbReference type="EMBL" id="HGN90490.1"/>
    </source>
</evidence>
<keyword evidence="4 6" id="KW-1133">Transmembrane helix</keyword>
<dbReference type="EMBL" id="DRXG01000112">
    <property type="protein sequence ID" value="HHN52681.1"/>
    <property type="molecule type" value="Genomic_DNA"/>
</dbReference>
<feature type="domain" description="GtrA/DPMS transmembrane" evidence="7">
    <location>
        <begin position="15"/>
        <end position="134"/>
    </location>
</feature>
<dbReference type="Pfam" id="PF04138">
    <property type="entry name" value="GtrA_DPMS_TM"/>
    <property type="match status" value="1"/>
</dbReference>
<sequence>MRSFLRSLDIPRLIKFSVVGGVGLVVNTVALFLLTNYVFGERLYLIAAAISLEISILNNFFLNEYWTFRDRAGPSGILGRLLRFHGSRIAGTITSLSILYLLTDFLGIFYLVSNIVGVLAGMAVNYLTSNYWVWK</sequence>
<evidence type="ECO:0000259" key="7">
    <source>
        <dbReference type="Pfam" id="PF04138"/>
    </source>
</evidence>
<evidence type="ECO:0000256" key="3">
    <source>
        <dbReference type="ARBA" id="ARBA00022692"/>
    </source>
</evidence>
<dbReference type="GO" id="GO:0000271">
    <property type="term" value="P:polysaccharide biosynthetic process"/>
    <property type="evidence" value="ECO:0007669"/>
    <property type="project" value="InterPro"/>
</dbReference>
<organism evidence="9">
    <name type="scientific">Caldiarchaeum subterraneum</name>
    <dbReference type="NCBI Taxonomy" id="311458"/>
    <lineage>
        <taxon>Archaea</taxon>
        <taxon>Nitrososphaerota</taxon>
        <taxon>Candidatus Caldarchaeales</taxon>
        <taxon>Candidatus Caldarchaeaceae</taxon>
        <taxon>Candidatus Caldarchaeum</taxon>
    </lineage>
</organism>
<reference evidence="9" key="1">
    <citation type="journal article" date="2020" name="mSystems">
        <title>Genome- and Community-Level Interaction Insights into Carbon Utilization and Element Cycling Functions of Hydrothermarchaeota in Hydrothermal Sediment.</title>
        <authorList>
            <person name="Zhou Z."/>
            <person name="Liu Y."/>
            <person name="Xu W."/>
            <person name="Pan J."/>
            <person name="Luo Z.H."/>
            <person name="Li M."/>
        </authorList>
    </citation>
    <scope>NUCLEOTIDE SEQUENCE [LARGE SCALE GENOMIC DNA]</scope>
    <source>
        <strain evidence="10">SpSt-1073</strain>
        <strain evidence="9">SpSt-613</strain>
        <strain evidence="8">SpSt-669</strain>
    </source>
</reference>
<dbReference type="InterPro" id="IPR007267">
    <property type="entry name" value="GtrA_DPMS_TM"/>
</dbReference>
<proteinExistence type="inferred from homology"/>
<dbReference type="InterPro" id="IPR051401">
    <property type="entry name" value="GtrA_CellWall_Glycosyl"/>
</dbReference>
<comment type="similarity">
    <text evidence="2">Belongs to the GtrA family.</text>
</comment>
<feature type="transmembrane region" description="Helical" evidence="6">
    <location>
        <begin position="12"/>
        <end position="37"/>
    </location>
</feature>
<evidence type="ECO:0000313" key="10">
    <source>
        <dbReference type="EMBL" id="HHN52681.1"/>
    </source>
</evidence>
<dbReference type="PANTHER" id="PTHR38459:SF1">
    <property type="entry name" value="PROPHAGE BACTOPRENOL-LINKED GLUCOSE TRANSLOCASE HOMOLOG"/>
    <property type="match status" value="1"/>
</dbReference>
<dbReference type="PANTHER" id="PTHR38459">
    <property type="entry name" value="PROPHAGE BACTOPRENOL-LINKED GLUCOSE TRANSLOCASE HOMOLOG"/>
    <property type="match status" value="1"/>
</dbReference>
<comment type="subcellular location">
    <subcellularLocation>
        <location evidence="1">Membrane</location>
        <topology evidence="1">Multi-pass membrane protein</topology>
    </subcellularLocation>
</comment>
<evidence type="ECO:0000256" key="5">
    <source>
        <dbReference type="ARBA" id="ARBA00023136"/>
    </source>
</evidence>
<dbReference type="EMBL" id="DTAD01000055">
    <property type="protein sequence ID" value="HGN90490.1"/>
    <property type="molecule type" value="Genomic_DNA"/>
</dbReference>
<keyword evidence="3 6" id="KW-0812">Transmembrane</keyword>
<evidence type="ECO:0000256" key="6">
    <source>
        <dbReference type="SAM" id="Phobius"/>
    </source>
</evidence>
<name>A0A7C4I1A1_CALS0</name>
<evidence type="ECO:0000256" key="1">
    <source>
        <dbReference type="ARBA" id="ARBA00004141"/>
    </source>
</evidence>
<feature type="transmembrane region" description="Helical" evidence="6">
    <location>
        <begin position="43"/>
        <end position="62"/>
    </location>
</feature>
<gene>
    <name evidence="10" type="ORF">ENM30_05150</name>
    <name evidence="9" type="ORF">ENT82_05120</name>
    <name evidence="8" type="ORF">ENU43_08315</name>
</gene>